<dbReference type="Pfam" id="PF13510">
    <property type="entry name" value="Fer2_4"/>
    <property type="match status" value="1"/>
</dbReference>
<dbReference type="GO" id="GO:0008115">
    <property type="term" value="F:sarcosine oxidase activity"/>
    <property type="evidence" value="ECO:0007669"/>
    <property type="project" value="UniProtKB-EC"/>
</dbReference>
<dbReference type="InterPro" id="IPR042204">
    <property type="entry name" value="2Fe-2S-bd_N"/>
</dbReference>
<dbReference type="InterPro" id="IPR036010">
    <property type="entry name" value="2Fe-2S_ferredoxin-like_sf"/>
</dbReference>
<dbReference type="Proteomes" id="UP000595663">
    <property type="component" value="Chromosome"/>
</dbReference>
<dbReference type="OrthoDB" id="573392at2"/>
<dbReference type="RefSeq" id="WP_019622467.1">
    <property type="nucleotide sequence ID" value="NZ_AP014545.1"/>
</dbReference>
<evidence type="ECO:0000256" key="1">
    <source>
        <dbReference type="ARBA" id="ARBA00023002"/>
    </source>
</evidence>
<dbReference type="Gene3D" id="3.10.20.440">
    <property type="entry name" value="2Fe-2S iron-sulphur cluster binding domain, sarcosine oxidase, alpha subunit, N-terminal domain"/>
    <property type="match status" value="1"/>
</dbReference>
<reference evidence="2 3" key="1">
    <citation type="journal article" date="2008" name="Int. J. Syst. Evol. Microbiol.">
        <title>Amphritea japonica sp. nov. and Amphritea balenae sp. nov., isolated from the sediment adjacent to sperm whale carcasses off Kagoshima, Japan.</title>
        <authorList>
            <person name="Miyazaki M."/>
            <person name="Nogi Y."/>
            <person name="Fujiwara Y."/>
            <person name="Kawato M."/>
            <person name="Nagahama T."/>
            <person name="Kubokawa K."/>
            <person name="Horikoshi K."/>
        </authorList>
    </citation>
    <scope>NUCLEOTIDE SEQUENCE [LARGE SCALE GENOMIC DNA]</scope>
    <source>
        <strain evidence="2 3">ATCC BAA-1530</strain>
    </source>
</reference>
<dbReference type="AlphaFoldDB" id="A0A7R6PKU8"/>
<dbReference type="EC" id="1.5.3.1" evidence="2"/>
<proteinExistence type="predicted"/>
<name>A0A7R6PKU8_9GAMM</name>
<keyword evidence="1 2" id="KW-0560">Oxidoreductase</keyword>
<evidence type="ECO:0000313" key="3">
    <source>
        <dbReference type="Proteomes" id="UP000595663"/>
    </source>
</evidence>
<accession>A0A7R6PKU8</accession>
<dbReference type="SUPFAM" id="SSF54292">
    <property type="entry name" value="2Fe-2S ferredoxin-like"/>
    <property type="match status" value="1"/>
</dbReference>
<keyword evidence="3" id="KW-1185">Reference proteome</keyword>
<organism evidence="2 3">
    <name type="scientific">Amphritea japonica ATCC BAA-1530</name>
    <dbReference type="NCBI Taxonomy" id="1278309"/>
    <lineage>
        <taxon>Bacteria</taxon>
        <taxon>Pseudomonadati</taxon>
        <taxon>Pseudomonadota</taxon>
        <taxon>Gammaproteobacteria</taxon>
        <taxon>Oceanospirillales</taxon>
        <taxon>Oceanospirillaceae</taxon>
        <taxon>Amphritea</taxon>
    </lineage>
</organism>
<sequence>MFRSVTKQQDPKTEVQVTINDSVVVVAPGTTVWAAMALAGETATRVSPVNQQVRSAYCAMGVCFECMVEIDGMPNRQACLTEVSEGMQVNRQVITEATIAANPQLAHTGAEND</sequence>
<protein>
    <submittedName>
        <fullName evidence="2">Sarcosine oxidase, subunit alpha</fullName>
        <ecNumber evidence="2">1.5.3.1</ecNumber>
    </submittedName>
</protein>
<evidence type="ECO:0000313" key="2">
    <source>
        <dbReference type="EMBL" id="BBB25348.1"/>
    </source>
</evidence>
<gene>
    <name evidence="2" type="ORF">AMJAP_0749</name>
</gene>
<dbReference type="EMBL" id="AP014545">
    <property type="protein sequence ID" value="BBB25348.1"/>
    <property type="molecule type" value="Genomic_DNA"/>
</dbReference>
<dbReference type="GO" id="GO:0051536">
    <property type="term" value="F:iron-sulfur cluster binding"/>
    <property type="evidence" value="ECO:0007669"/>
    <property type="project" value="InterPro"/>
</dbReference>
<dbReference type="KEGG" id="ajp:AMJAP_0749"/>